<dbReference type="EMBL" id="HBUE01098570">
    <property type="protein sequence ID" value="CAG6484143.1"/>
    <property type="molecule type" value="Transcribed_RNA"/>
</dbReference>
<feature type="compositionally biased region" description="Basic residues" evidence="1">
    <location>
        <begin position="90"/>
        <end position="106"/>
    </location>
</feature>
<protein>
    <submittedName>
        <fullName evidence="2">(northern house mosquito) hypothetical protein</fullName>
    </submittedName>
</protein>
<sequence length="164" mass="18005">MVGCRPDGSAGRDPGRVGGVQEGLEPKEDQPGRGRVPRRQRQTVCASQREEGLPAAGGEEPRPRVLSDRRNGRILQKQHQACAGRGQPARGRRSERHRPGHQWNRRAAHWRCVPGQFLPGRQGHLPANAVVGQPRADLPPLGTEREGVPVLRAQHLRIRLQGGA</sequence>
<organism evidence="2">
    <name type="scientific">Culex pipiens</name>
    <name type="common">House mosquito</name>
    <dbReference type="NCBI Taxonomy" id="7175"/>
    <lineage>
        <taxon>Eukaryota</taxon>
        <taxon>Metazoa</taxon>
        <taxon>Ecdysozoa</taxon>
        <taxon>Arthropoda</taxon>
        <taxon>Hexapoda</taxon>
        <taxon>Insecta</taxon>
        <taxon>Pterygota</taxon>
        <taxon>Neoptera</taxon>
        <taxon>Endopterygota</taxon>
        <taxon>Diptera</taxon>
        <taxon>Nematocera</taxon>
        <taxon>Culicoidea</taxon>
        <taxon>Culicidae</taxon>
        <taxon>Culicinae</taxon>
        <taxon>Culicini</taxon>
        <taxon>Culex</taxon>
        <taxon>Culex</taxon>
    </lineage>
</organism>
<name>A0A8D8C0P7_CULPI</name>
<evidence type="ECO:0000313" key="2">
    <source>
        <dbReference type="EMBL" id="CAG6484143.1"/>
    </source>
</evidence>
<feature type="region of interest" description="Disordered" evidence="1">
    <location>
        <begin position="1"/>
        <end position="106"/>
    </location>
</feature>
<dbReference type="AlphaFoldDB" id="A0A8D8C0P7"/>
<accession>A0A8D8C0P7</accession>
<feature type="compositionally biased region" description="Basic and acidic residues" evidence="1">
    <location>
        <begin position="59"/>
        <end position="71"/>
    </location>
</feature>
<reference evidence="2" key="1">
    <citation type="submission" date="2021-05" db="EMBL/GenBank/DDBJ databases">
        <authorList>
            <person name="Alioto T."/>
            <person name="Alioto T."/>
            <person name="Gomez Garrido J."/>
        </authorList>
    </citation>
    <scope>NUCLEOTIDE SEQUENCE</scope>
</reference>
<proteinExistence type="predicted"/>
<evidence type="ECO:0000256" key="1">
    <source>
        <dbReference type="SAM" id="MobiDB-lite"/>
    </source>
</evidence>